<keyword evidence="4" id="KW-1185">Reference proteome</keyword>
<evidence type="ECO:0000256" key="1">
    <source>
        <dbReference type="ARBA" id="ARBA00022676"/>
    </source>
</evidence>
<organism evidence="3 4">
    <name type="scientific">Canna indica</name>
    <name type="common">Indian-shot</name>
    <dbReference type="NCBI Taxonomy" id="4628"/>
    <lineage>
        <taxon>Eukaryota</taxon>
        <taxon>Viridiplantae</taxon>
        <taxon>Streptophyta</taxon>
        <taxon>Embryophyta</taxon>
        <taxon>Tracheophyta</taxon>
        <taxon>Spermatophyta</taxon>
        <taxon>Magnoliopsida</taxon>
        <taxon>Liliopsida</taxon>
        <taxon>Zingiberales</taxon>
        <taxon>Cannaceae</taxon>
        <taxon>Canna</taxon>
    </lineage>
</organism>
<name>A0AAQ3QN24_9LILI</name>
<keyword evidence="2" id="KW-0808">Transferase</keyword>
<dbReference type="GO" id="GO:0016757">
    <property type="term" value="F:glycosyltransferase activity"/>
    <property type="evidence" value="ECO:0007669"/>
    <property type="project" value="UniProtKB-KW"/>
</dbReference>
<sequence length="79" mass="8374">MIVFVGESGDTDYEGLLGGVHKTVVLKGAFNTAPSKLHSDKGYPLTDVVAFDSPNILQIDGCGTNDIQLALKQLGILKK</sequence>
<dbReference type="InterPro" id="IPR044161">
    <property type="entry name" value="SPS"/>
</dbReference>
<evidence type="ECO:0000313" key="4">
    <source>
        <dbReference type="Proteomes" id="UP001327560"/>
    </source>
</evidence>
<dbReference type="EMBL" id="CP136897">
    <property type="protein sequence ID" value="WOL17309.1"/>
    <property type="molecule type" value="Genomic_DNA"/>
</dbReference>
<proteinExistence type="predicted"/>
<dbReference type="PANTHER" id="PTHR46039">
    <property type="entry name" value="SUCROSE-PHOSPHATE SYNTHASE 3-RELATED"/>
    <property type="match status" value="1"/>
</dbReference>
<reference evidence="3 4" key="1">
    <citation type="submission" date="2023-10" db="EMBL/GenBank/DDBJ databases">
        <title>Chromosome-scale genome assembly provides insights into flower coloration mechanisms of Canna indica.</title>
        <authorList>
            <person name="Li C."/>
        </authorList>
    </citation>
    <scope>NUCLEOTIDE SEQUENCE [LARGE SCALE GENOMIC DNA]</scope>
    <source>
        <tissue evidence="3">Flower</tissue>
    </source>
</reference>
<gene>
    <name evidence="3" type="ORF">Cni_G26100</name>
</gene>
<accession>A0AAQ3QN24</accession>
<evidence type="ECO:0000256" key="2">
    <source>
        <dbReference type="ARBA" id="ARBA00022679"/>
    </source>
</evidence>
<evidence type="ECO:0000313" key="3">
    <source>
        <dbReference type="EMBL" id="WOL17309.1"/>
    </source>
</evidence>
<protein>
    <submittedName>
        <fullName evidence="3">Sucrose phosphate synthase</fullName>
    </submittedName>
</protein>
<keyword evidence="1" id="KW-0328">Glycosyltransferase</keyword>
<dbReference type="PANTHER" id="PTHR46039:SF2">
    <property type="entry name" value="SUCROSE-PHOSPHATE SYNTHASE 1"/>
    <property type="match status" value="1"/>
</dbReference>
<dbReference type="AlphaFoldDB" id="A0AAQ3QN24"/>
<dbReference type="Proteomes" id="UP001327560">
    <property type="component" value="Chromosome 8"/>
</dbReference>